<evidence type="ECO:0000256" key="2">
    <source>
        <dbReference type="ARBA" id="ARBA00022884"/>
    </source>
</evidence>
<reference evidence="7" key="1">
    <citation type="submission" date="2023-10" db="EMBL/GenBank/DDBJ databases">
        <authorList>
            <person name="Domelevo Entfellner J.-B."/>
        </authorList>
    </citation>
    <scope>NUCLEOTIDE SEQUENCE</scope>
</reference>
<sequence length="606" mass="67397">MEQEVEETKNAVRIFIGGLGEAVSAEDLRTLFSSLGSVEAVQTIRTKGRSFAYLDFLSDPKSLSKLFSKYNGCLWKGGRLRLEKAKEDYLTRLKREWEQDALDEATQSGPPSPKAMPNTSIVPSKSNTKHLNIFFPRLRKVKSIPFSGTGKHKYSFQNIKVPPLPVHFCDCEEHCSPLVIRRDKLSIDGGAAESGGMNDEEISIMNAVMNKLIQKEKNFGAENLGKERDYFESPNALQSDEGEDSATDEDDLIINMETKKKKTALIGNRELERILENQESWLNKRKIAKEEPDKNMPQVEKRNNINPNKKKKRNSLPKLDMESNAEVATTPGGKGNMQTLPNKVGSGAQPTEPEHGFEDLTKVSWSQKSSWKELVGGGGNTSFSASLILPKLDSSKNQQKSDDPCAPLSTNNKTENMERDGHLESNRTNTQVIKDLAEAQPTNEQVIEDITENQHHVAANKTGRGTSWLQKQSWTQMVGENNNSFSISHILPDITFPDPKAKDPIVEPAVFNYCKDNGVAKDTLNEDGGFKSWETIPEKSRHVGANDIAFAPVAEEKVETSPREKSSENIEVGDTCSFMRSAASLKEWAKAKAAISGSLKRKRGEK</sequence>
<feature type="compositionally biased region" description="Basic and acidic residues" evidence="5">
    <location>
        <begin position="288"/>
        <end position="303"/>
    </location>
</feature>
<dbReference type="Proteomes" id="UP001189624">
    <property type="component" value="Chromosome 9"/>
</dbReference>
<proteinExistence type="predicted"/>
<protein>
    <recommendedName>
        <fullName evidence="6">RRM domain-containing protein</fullName>
    </recommendedName>
</protein>
<feature type="region of interest" description="Disordered" evidence="5">
    <location>
        <begin position="393"/>
        <end position="427"/>
    </location>
</feature>
<accession>A0AA86VRE2</accession>
<dbReference type="PANTHER" id="PTHR23099:SF0">
    <property type="entry name" value="GERM CELL NUCLEAR ACIDIC PROTEIN"/>
    <property type="match status" value="1"/>
</dbReference>
<keyword evidence="2 4" id="KW-0694">RNA-binding</keyword>
<dbReference type="GO" id="GO:0005730">
    <property type="term" value="C:nucleolus"/>
    <property type="evidence" value="ECO:0007669"/>
    <property type="project" value="UniProtKB-SubCell"/>
</dbReference>
<feature type="region of interest" description="Disordered" evidence="5">
    <location>
        <begin position="287"/>
        <end position="356"/>
    </location>
</feature>
<comment type="subcellular location">
    <subcellularLocation>
        <location evidence="1">Nucleus</location>
        <location evidence="1">Nucleolus</location>
    </subcellularLocation>
</comment>
<gene>
    <name evidence="7" type="ORF">AYBTSS11_LOCUS27777</name>
</gene>
<dbReference type="EMBL" id="OY731406">
    <property type="protein sequence ID" value="CAJ1975651.1"/>
    <property type="molecule type" value="Genomic_DNA"/>
</dbReference>
<evidence type="ECO:0000259" key="6">
    <source>
        <dbReference type="PROSITE" id="PS50102"/>
    </source>
</evidence>
<dbReference type="InterPro" id="IPR012677">
    <property type="entry name" value="Nucleotide-bd_a/b_plait_sf"/>
</dbReference>
<feature type="region of interest" description="Disordered" evidence="5">
    <location>
        <begin position="224"/>
        <end position="250"/>
    </location>
</feature>
<dbReference type="InterPro" id="IPR000504">
    <property type="entry name" value="RRM_dom"/>
</dbReference>
<dbReference type="PANTHER" id="PTHR23099">
    <property type="entry name" value="TRANSCRIPTIONAL REGULATOR"/>
    <property type="match status" value="1"/>
</dbReference>
<evidence type="ECO:0000256" key="5">
    <source>
        <dbReference type="SAM" id="MobiDB-lite"/>
    </source>
</evidence>
<evidence type="ECO:0000256" key="4">
    <source>
        <dbReference type="PROSITE-ProRule" id="PRU00176"/>
    </source>
</evidence>
<keyword evidence="8" id="KW-1185">Reference proteome</keyword>
<evidence type="ECO:0000256" key="3">
    <source>
        <dbReference type="ARBA" id="ARBA00023242"/>
    </source>
</evidence>
<feature type="compositionally biased region" description="Basic and acidic residues" evidence="5">
    <location>
        <begin position="415"/>
        <end position="425"/>
    </location>
</feature>
<dbReference type="Pfam" id="PF00076">
    <property type="entry name" value="RRM_1"/>
    <property type="match status" value="1"/>
</dbReference>
<dbReference type="SMART" id="SM00360">
    <property type="entry name" value="RRM"/>
    <property type="match status" value="1"/>
</dbReference>
<dbReference type="AlphaFoldDB" id="A0AA86VRE2"/>
<dbReference type="SUPFAM" id="SSF54928">
    <property type="entry name" value="RNA-binding domain, RBD"/>
    <property type="match status" value="1"/>
</dbReference>
<feature type="compositionally biased region" description="Acidic residues" evidence="5">
    <location>
        <begin position="240"/>
        <end position="250"/>
    </location>
</feature>
<feature type="domain" description="RRM" evidence="6">
    <location>
        <begin position="12"/>
        <end position="87"/>
    </location>
</feature>
<dbReference type="CDD" id="cd12226">
    <property type="entry name" value="RRM_NOL8"/>
    <property type="match status" value="1"/>
</dbReference>
<keyword evidence="3" id="KW-0539">Nucleus</keyword>
<feature type="region of interest" description="Disordered" evidence="5">
    <location>
        <begin position="101"/>
        <end position="122"/>
    </location>
</feature>
<dbReference type="InterPro" id="IPR035979">
    <property type="entry name" value="RBD_domain_sf"/>
</dbReference>
<organism evidence="7 8">
    <name type="scientific">Sphenostylis stenocarpa</name>
    <dbReference type="NCBI Taxonomy" id="92480"/>
    <lineage>
        <taxon>Eukaryota</taxon>
        <taxon>Viridiplantae</taxon>
        <taxon>Streptophyta</taxon>
        <taxon>Embryophyta</taxon>
        <taxon>Tracheophyta</taxon>
        <taxon>Spermatophyta</taxon>
        <taxon>Magnoliopsida</taxon>
        <taxon>eudicotyledons</taxon>
        <taxon>Gunneridae</taxon>
        <taxon>Pentapetalae</taxon>
        <taxon>rosids</taxon>
        <taxon>fabids</taxon>
        <taxon>Fabales</taxon>
        <taxon>Fabaceae</taxon>
        <taxon>Papilionoideae</taxon>
        <taxon>50 kb inversion clade</taxon>
        <taxon>NPAAA clade</taxon>
        <taxon>indigoferoid/millettioid clade</taxon>
        <taxon>Phaseoleae</taxon>
        <taxon>Sphenostylis</taxon>
    </lineage>
</organism>
<dbReference type="GO" id="GO:0003723">
    <property type="term" value="F:RNA binding"/>
    <property type="evidence" value="ECO:0007669"/>
    <property type="project" value="UniProtKB-UniRule"/>
</dbReference>
<evidence type="ECO:0000256" key="1">
    <source>
        <dbReference type="ARBA" id="ARBA00004604"/>
    </source>
</evidence>
<dbReference type="Gramene" id="rna-AYBTSS11_LOCUS27777">
    <property type="protein sequence ID" value="CAJ1975651.1"/>
    <property type="gene ID" value="gene-AYBTSS11_LOCUS27777"/>
</dbReference>
<dbReference type="Gene3D" id="3.30.70.330">
    <property type="match status" value="1"/>
</dbReference>
<evidence type="ECO:0000313" key="8">
    <source>
        <dbReference type="Proteomes" id="UP001189624"/>
    </source>
</evidence>
<evidence type="ECO:0000313" key="7">
    <source>
        <dbReference type="EMBL" id="CAJ1975651.1"/>
    </source>
</evidence>
<name>A0AA86VRE2_9FABA</name>
<dbReference type="PROSITE" id="PS50102">
    <property type="entry name" value="RRM"/>
    <property type="match status" value="1"/>
</dbReference>
<dbReference type="InterPro" id="IPR034138">
    <property type="entry name" value="NOP8_RRM"/>
</dbReference>